<comment type="caution">
    <text evidence="2">The sequence shown here is derived from an EMBL/GenBank/DDBJ whole genome shotgun (WGS) entry which is preliminary data.</text>
</comment>
<feature type="signal peptide" evidence="1">
    <location>
        <begin position="1"/>
        <end position="29"/>
    </location>
</feature>
<dbReference type="EMBL" id="JAHXDN010000001">
    <property type="protein sequence ID" value="MBW4707033.1"/>
    <property type="molecule type" value="Genomic_DNA"/>
</dbReference>
<evidence type="ECO:0000313" key="3">
    <source>
        <dbReference type="Proteomes" id="UP001138661"/>
    </source>
</evidence>
<evidence type="ECO:0000313" key="2">
    <source>
        <dbReference type="EMBL" id="MBW4707033.1"/>
    </source>
</evidence>
<dbReference type="RefSeq" id="WP_219499444.1">
    <property type="nucleotide sequence ID" value="NZ_JAHXDN010000001.1"/>
</dbReference>
<gene>
    <name evidence="2" type="ORF">KX928_04450</name>
</gene>
<name>A0A9X1FUC0_9RHOB</name>
<dbReference type="Proteomes" id="UP001138661">
    <property type="component" value="Unassembled WGS sequence"/>
</dbReference>
<organism evidence="2 3">
    <name type="scientific">Roseobacter insulae</name>
    <dbReference type="NCBI Taxonomy" id="2859783"/>
    <lineage>
        <taxon>Bacteria</taxon>
        <taxon>Pseudomonadati</taxon>
        <taxon>Pseudomonadota</taxon>
        <taxon>Alphaproteobacteria</taxon>
        <taxon>Rhodobacterales</taxon>
        <taxon>Roseobacteraceae</taxon>
        <taxon>Roseobacter</taxon>
    </lineage>
</organism>
<proteinExistence type="predicted"/>
<keyword evidence="3" id="KW-1185">Reference proteome</keyword>
<protein>
    <submittedName>
        <fullName evidence="2">Uncharacterized protein</fullName>
    </submittedName>
</protein>
<keyword evidence="1" id="KW-0732">Signal</keyword>
<evidence type="ECO:0000256" key="1">
    <source>
        <dbReference type="SAM" id="SignalP"/>
    </source>
</evidence>
<reference evidence="2" key="1">
    <citation type="submission" date="2021-07" db="EMBL/GenBank/DDBJ databases">
        <title>Roseobacter insulae sp. nov., isolated from a tidal flat.</title>
        <authorList>
            <person name="Park S."/>
            <person name="Yoon J.-H."/>
        </authorList>
    </citation>
    <scope>NUCLEOTIDE SEQUENCE</scope>
    <source>
        <strain evidence="2">YSTF-M11</strain>
    </source>
</reference>
<dbReference type="AlphaFoldDB" id="A0A9X1FUC0"/>
<feature type="chain" id="PRO_5040761991" evidence="1">
    <location>
        <begin position="30"/>
        <end position="232"/>
    </location>
</feature>
<accession>A0A9X1FUC0</accession>
<sequence length="232" mass="25552">MTHAARHTGWQRSAALALGVLLSAPMALAQDKIRVPDACTAVATVHKNSCVTTSVMQCAGSTWQALTYRRGKPQGTTHYDRDWAFVKWETHDANSLTMEHVPGSGISMNIRDLMDIGYHDASGDFLMTTNIIDGQRYVLSGRTEHTGGTVMVGDEEFLVFTAERLFERDAGAGGLAFTLDILVSLSRELVIEGRWSRRVMDGDEEVFDYTPVAVHERGDPGFLSTMSEYGCE</sequence>